<keyword evidence="2" id="KW-1185">Reference proteome</keyword>
<evidence type="ECO:0000313" key="2">
    <source>
        <dbReference type="Proteomes" id="UP001239213"/>
    </source>
</evidence>
<dbReference type="EMBL" id="MPDP01000057">
    <property type="protein sequence ID" value="KAK1487220.1"/>
    <property type="molecule type" value="Genomic_DNA"/>
</dbReference>
<protein>
    <submittedName>
        <fullName evidence="1">Uncharacterized protein</fullName>
    </submittedName>
</protein>
<gene>
    <name evidence="1" type="ORF">CCUS01_03564</name>
</gene>
<name>A0AAI9VF69_9PEZI</name>
<dbReference type="AlphaFoldDB" id="A0AAI9VF69"/>
<comment type="caution">
    <text evidence="1">The sequence shown here is derived from an EMBL/GenBank/DDBJ whole genome shotgun (WGS) entry which is preliminary data.</text>
</comment>
<dbReference type="Proteomes" id="UP001239213">
    <property type="component" value="Unassembled WGS sequence"/>
</dbReference>
<sequence length="83" mass="9294">MIELSRNINQVTTITHVMIIQSLAPDKYFGIGVTGISLFGPLPFSWSFSVLGPASFSVIVVPRLSRPTPFWPPHQNIVSKHRY</sequence>
<proteinExistence type="predicted"/>
<organism evidence="1 2">
    <name type="scientific">Colletotrichum cuscutae</name>
    <dbReference type="NCBI Taxonomy" id="1209917"/>
    <lineage>
        <taxon>Eukaryota</taxon>
        <taxon>Fungi</taxon>
        <taxon>Dikarya</taxon>
        <taxon>Ascomycota</taxon>
        <taxon>Pezizomycotina</taxon>
        <taxon>Sordariomycetes</taxon>
        <taxon>Hypocreomycetidae</taxon>
        <taxon>Glomerellales</taxon>
        <taxon>Glomerellaceae</taxon>
        <taxon>Colletotrichum</taxon>
        <taxon>Colletotrichum acutatum species complex</taxon>
    </lineage>
</organism>
<accession>A0AAI9VF69</accession>
<evidence type="ECO:0000313" key="1">
    <source>
        <dbReference type="EMBL" id="KAK1487220.1"/>
    </source>
</evidence>
<reference evidence="1" key="1">
    <citation type="submission" date="2016-11" db="EMBL/GenBank/DDBJ databases">
        <title>The genome sequence of Colletotrichum cuscutae.</title>
        <authorList>
            <person name="Baroncelli R."/>
        </authorList>
    </citation>
    <scope>NUCLEOTIDE SEQUENCE</scope>
    <source>
        <strain evidence="1">IMI 304802</strain>
    </source>
</reference>